<protein>
    <submittedName>
        <fullName evidence="2">Uncharacterized protein</fullName>
    </submittedName>
</protein>
<name>H8ZBM3_NEMA1</name>
<keyword evidence="1" id="KW-0732">Signal</keyword>
<organism evidence="2">
    <name type="scientific">Nematocida ausubeli (strain ATCC PRA-371 / ERTm2)</name>
    <name type="common">Nematode killer fungus</name>
    <dbReference type="NCBI Taxonomy" id="1913371"/>
    <lineage>
        <taxon>Eukaryota</taxon>
        <taxon>Fungi</taxon>
        <taxon>Fungi incertae sedis</taxon>
        <taxon>Microsporidia</taxon>
        <taxon>Nematocida</taxon>
    </lineage>
</organism>
<feature type="chain" id="PRO_5003618164" evidence="1">
    <location>
        <begin position="18"/>
        <end position="897"/>
    </location>
</feature>
<evidence type="ECO:0000313" key="2">
    <source>
        <dbReference type="EMBL" id="EHY66276.1"/>
    </source>
</evidence>
<dbReference type="EMBL" id="JH604634">
    <property type="protein sequence ID" value="EHY66276.1"/>
    <property type="molecule type" value="Genomic_DNA"/>
</dbReference>
<feature type="signal peptide" evidence="1">
    <location>
        <begin position="1"/>
        <end position="17"/>
    </location>
</feature>
<dbReference type="HOGENOM" id="CLU_009683_3_0_1"/>
<dbReference type="AlphaFoldDB" id="H8ZBM3"/>
<sequence>MKHRIIMHLLVMHGIFARFSIENIMKIHELQIDGASGLTINPDGPLTPLRGYIGYRNGYVYNKRFFSAEIETSYSMAKKKVFREGTVDYEFTRKPVDDGVYKDLAEKSSTGKYLSTYHSMLIKMFPSADGNFSIEAGRPNALTNFLRAEHVRKNTKYIFAALLLLSEGIDVKIAVDPTGEKNRLVIKSKKCAEKVFVDVEMHMAGIDPFTKEHKKDIYQSEVTGIVNFFLQCRVNPLLKRGGEFAEPASIEEFESGKFLNSIGFLIQAYIYEFIDTVQAYKEFVHAVHELLVDQMTTEGSSGKKKGKKDRIFDRFFLQKDSTGAEMKYIKPFYELAKIMDKDMTFPFCDSSQLPVYTKIPRYKLDRTGFEEEESLSYSDCVESALLGLFCCLAYNPEKREYQTSHMGDKISDELKEFFKSYPAPVEVVDHEMHKQWSRVVSCLKNDKIDYKHPKNELLSGAANIFLAIAGITGQSKHIFKLIDYIESLSMYESLGQNQKEYITDKIQLIITSLSYNKNVVVRCDKIELGKKSSEKEDLFCEIIAIYEFGNKEHGISICIRSGHASLNVFSLSSVPARIKKKYEEIREICSNINTYMGCMIGQYTNRKIQNMSYSEYKYTENHMETSIQRVLDSGYKNISKIFLQGRLTDIDCKSFIIKHFIIYSADKNLALDDPAIRITANILGSVPLNDPATRHSMILSFYFHPTWQNYYPKLGFAQSEHVQKGQLSELELFGVYEYILEQKSARLAVDSLITYIKLETNNYNMFFSLSEYEVSKMLFNIIVEEGKISCFTELRGVFQAYVRPTEKEYVNFIYTTWFIFVCEMSPLPLELTKILYSFIDCYNLHDRSNKLKNYKHCIYIALCVLEEEKSLFCPESSDTSMDNYKKMVQFLKNAIDK</sequence>
<proteinExistence type="predicted"/>
<gene>
    <name evidence="2" type="ORF">NERG_00972</name>
</gene>
<evidence type="ECO:0000256" key="1">
    <source>
        <dbReference type="SAM" id="SignalP"/>
    </source>
</evidence>
<accession>H8ZBM3</accession>
<dbReference type="Proteomes" id="UP000005622">
    <property type="component" value="Unassembled WGS sequence"/>
</dbReference>
<reference evidence="2" key="1">
    <citation type="submission" date="2011-03" db="EMBL/GenBank/DDBJ databases">
        <title>The Genome Sequence of Nematocida sp1 strain ERTm2.</title>
        <authorList>
            <consortium name="The Broad Institute Genome Sequencing Platform"/>
            <consortium name="The Broad Institute Genome Sequencing Center for Infectious Disease"/>
            <person name="Cuomo C."/>
            <person name="Troemel E."/>
            <person name="Young S.K."/>
            <person name="Zeng Q."/>
            <person name="Gargeya S."/>
            <person name="Fitzgerald M."/>
            <person name="Haas B."/>
            <person name="Abouelleil A."/>
            <person name="Alvarado L."/>
            <person name="Arachchi H.M."/>
            <person name="Berlin A."/>
            <person name="Brown A."/>
            <person name="Chapman S.B."/>
            <person name="Chen Z."/>
            <person name="Dunbar C."/>
            <person name="Freedman E."/>
            <person name="Gearin G."/>
            <person name="Gellesch M."/>
            <person name="Goldberg J."/>
            <person name="Griggs A."/>
            <person name="Gujja S."/>
            <person name="Heilman E.R."/>
            <person name="Heiman D."/>
            <person name="Howarth C."/>
            <person name="Larson L."/>
            <person name="Lui A."/>
            <person name="MacDonald P.J.P."/>
            <person name="Mehta T."/>
            <person name="Montmayeur A."/>
            <person name="Murphy C."/>
            <person name="Neiman D."/>
            <person name="Pearson M."/>
            <person name="Priest M."/>
            <person name="Roberts A."/>
            <person name="Saif S."/>
            <person name="Shea T."/>
            <person name="Shenoy N."/>
            <person name="Sisk P."/>
            <person name="Stolte C."/>
            <person name="Sykes S."/>
            <person name="White J."/>
            <person name="Yandava C."/>
            <person name="Wortman J."/>
            <person name="Nusbaum C."/>
            <person name="Birren B."/>
        </authorList>
    </citation>
    <scope>NUCLEOTIDE SEQUENCE</scope>
    <source>
        <strain evidence="2">ERTm2</strain>
    </source>
</reference>